<evidence type="ECO:0000256" key="12">
    <source>
        <dbReference type="ARBA" id="ARBA00052293"/>
    </source>
</evidence>
<feature type="compositionally biased region" description="Basic and acidic residues" evidence="14">
    <location>
        <begin position="838"/>
        <end position="847"/>
    </location>
</feature>
<dbReference type="PANTHER" id="PTHR11183">
    <property type="entry name" value="GLYCOGENIN SUBFAMILY MEMBER"/>
    <property type="match status" value="1"/>
</dbReference>
<evidence type="ECO:0000256" key="14">
    <source>
        <dbReference type="SAM" id="MobiDB-lite"/>
    </source>
</evidence>
<feature type="compositionally biased region" description="Basic and acidic residues" evidence="14">
    <location>
        <begin position="342"/>
        <end position="352"/>
    </location>
</feature>
<name>A0A165UJR0_9APHY</name>
<evidence type="ECO:0000256" key="4">
    <source>
        <dbReference type="ARBA" id="ARBA00022679"/>
    </source>
</evidence>
<feature type="compositionally biased region" description="Polar residues" evidence="14">
    <location>
        <begin position="1137"/>
        <end position="1156"/>
    </location>
</feature>
<dbReference type="InterPro" id="IPR029044">
    <property type="entry name" value="Nucleotide-diphossugar_trans"/>
</dbReference>
<feature type="compositionally biased region" description="Pro residues" evidence="14">
    <location>
        <begin position="422"/>
        <end position="432"/>
    </location>
</feature>
<protein>
    <recommendedName>
        <fullName evidence="10">glycogenin glucosyltransferase</fullName>
        <ecNumber evidence="10">2.4.1.186</ecNumber>
    </recommendedName>
</protein>
<dbReference type="OrthoDB" id="2014201at2759"/>
<feature type="compositionally biased region" description="Polar residues" evidence="14">
    <location>
        <begin position="887"/>
        <end position="901"/>
    </location>
</feature>
<feature type="region of interest" description="Disordered" evidence="14">
    <location>
        <begin position="333"/>
        <end position="584"/>
    </location>
</feature>
<feature type="compositionally biased region" description="Pro residues" evidence="14">
    <location>
        <begin position="1007"/>
        <end position="1030"/>
    </location>
</feature>
<keyword evidence="8" id="KW-0464">Manganese</keyword>
<evidence type="ECO:0000256" key="8">
    <source>
        <dbReference type="ARBA" id="ARBA00023211"/>
    </source>
</evidence>
<evidence type="ECO:0000256" key="5">
    <source>
        <dbReference type="ARBA" id="ARBA00022723"/>
    </source>
</evidence>
<keyword evidence="7" id="KW-0325">Glycoprotein</keyword>
<dbReference type="Pfam" id="PF01501">
    <property type="entry name" value="Glyco_transf_8"/>
    <property type="match status" value="1"/>
</dbReference>
<feature type="region of interest" description="Disordered" evidence="14">
    <location>
        <begin position="810"/>
        <end position="947"/>
    </location>
</feature>
<keyword evidence="3" id="KW-0963">Cytoplasm</keyword>
<feature type="region of interest" description="Disordered" evidence="14">
    <location>
        <begin position="598"/>
        <end position="621"/>
    </location>
</feature>
<dbReference type="EMBL" id="KV429032">
    <property type="protein sequence ID" value="KZT75013.1"/>
    <property type="molecule type" value="Genomic_DNA"/>
</dbReference>
<comment type="subcellular location">
    <subcellularLocation>
        <location evidence="2">Cytoplasm</location>
    </subcellularLocation>
</comment>
<comment type="catalytic activity">
    <reaction evidence="11">
        <text>[1,4-alpha-D-glucosyl](n)-L-tyrosyl-[glycogenin] + UDP-alpha-D-glucose = [1,4-alpha-D-glucosyl](n+1)-L-tyrosyl-[glycogenin] + UDP + H(+)</text>
        <dbReference type="Rhea" id="RHEA:56560"/>
        <dbReference type="Rhea" id="RHEA-COMP:14606"/>
        <dbReference type="Rhea" id="RHEA-COMP:14607"/>
        <dbReference type="ChEBI" id="CHEBI:15378"/>
        <dbReference type="ChEBI" id="CHEBI:58223"/>
        <dbReference type="ChEBI" id="CHEBI:58885"/>
        <dbReference type="ChEBI" id="CHEBI:140574"/>
        <dbReference type="EC" id="2.4.1.186"/>
    </reaction>
</comment>
<dbReference type="InterPro" id="IPR002495">
    <property type="entry name" value="Glyco_trans_8"/>
</dbReference>
<evidence type="ECO:0000256" key="3">
    <source>
        <dbReference type="ARBA" id="ARBA00022490"/>
    </source>
</evidence>
<evidence type="ECO:0000256" key="11">
    <source>
        <dbReference type="ARBA" id="ARBA00050886"/>
    </source>
</evidence>
<dbReference type="InterPro" id="IPR050587">
    <property type="entry name" value="GNT1/Glycosyltrans_8"/>
</dbReference>
<reference evidence="15 16" key="1">
    <citation type="journal article" date="2016" name="Mol. Biol. Evol.">
        <title>Comparative Genomics of Early-Diverging Mushroom-Forming Fungi Provides Insights into the Origins of Lignocellulose Decay Capabilities.</title>
        <authorList>
            <person name="Nagy L.G."/>
            <person name="Riley R."/>
            <person name="Tritt A."/>
            <person name="Adam C."/>
            <person name="Daum C."/>
            <person name="Floudas D."/>
            <person name="Sun H."/>
            <person name="Yadav J.S."/>
            <person name="Pangilinan J."/>
            <person name="Larsson K.H."/>
            <person name="Matsuura K."/>
            <person name="Barry K."/>
            <person name="Labutti K."/>
            <person name="Kuo R."/>
            <person name="Ohm R.A."/>
            <person name="Bhattacharya S.S."/>
            <person name="Shirouzu T."/>
            <person name="Yoshinaga Y."/>
            <person name="Martin F.M."/>
            <person name="Grigoriev I.V."/>
            <person name="Hibbett D.S."/>
        </authorList>
    </citation>
    <scope>NUCLEOTIDE SEQUENCE [LARGE SCALE GENOMIC DNA]</scope>
    <source>
        <strain evidence="15 16">L-15889</strain>
    </source>
</reference>
<feature type="compositionally biased region" description="Pro residues" evidence="14">
    <location>
        <begin position="1048"/>
        <end position="1057"/>
    </location>
</feature>
<evidence type="ECO:0000256" key="9">
    <source>
        <dbReference type="ARBA" id="ARBA00038162"/>
    </source>
</evidence>
<proteinExistence type="inferred from homology"/>
<feature type="compositionally biased region" description="Acidic residues" evidence="14">
    <location>
        <begin position="823"/>
        <end position="837"/>
    </location>
</feature>
<dbReference type="STRING" id="1314783.A0A165UJR0"/>
<dbReference type="Proteomes" id="UP000076727">
    <property type="component" value="Unassembled WGS sequence"/>
</dbReference>
<feature type="compositionally biased region" description="Basic and acidic residues" evidence="14">
    <location>
        <begin position="377"/>
        <end position="402"/>
    </location>
</feature>
<dbReference type="CDD" id="cd02537">
    <property type="entry name" value="GT8_Glycogenin"/>
    <property type="match status" value="1"/>
</dbReference>
<evidence type="ECO:0000313" key="15">
    <source>
        <dbReference type="EMBL" id="KZT75013.1"/>
    </source>
</evidence>
<evidence type="ECO:0000256" key="2">
    <source>
        <dbReference type="ARBA" id="ARBA00004496"/>
    </source>
</evidence>
<feature type="compositionally biased region" description="Low complexity" evidence="14">
    <location>
        <begin position="1058"/>
        <end position="1067"/>
    </location>
</feature>
<feature type="compositionally biased region" description="Low complexity" evidence="14">
    <location>
        <begin position="848"/>
        <end position="870"/>
    </location>
</feature>
<dbReference type="FunFam" id="3.90.550.10:FF:000092">
    <property type="entry name" value="Glycogenin 2"/>
    <property type="match status" value="1"/>
</dbReference>
<feature type="compositionally biased region" description="Basic and acidic residues" evidence="14">
    <location>
        <begin position="359"/>
        <end position="370"/>
    </location>
</feature>
<evidence type="ECO:0000256" key="13">
    <source>
        <dbReference type="ARBA" id="ARBA00057883"/>
    </source>
</evidence>
<dbReference type="AlphaFoldDB" id="A0A165UJR0"/>
<feature type="compositionally biased region" description="Basic residues" evidence="14">
    <location>
        <begin position="539"/>
        <end position="552"/>
    </location>
</feature>
<sequence>MSIPFAFVSLVTSDYYLPGALAAAAALKDLHPTPARAPEVDFQTVCLVTPETVDVSTIKLLRRAFNVVVGVELIEQEDEKGLQLLGRPDLSHVLTKLHVFRLTQYRKIIFLDADVLPIRPLSHLFNTPHDFAAVPDVGWPDIFNSGVLVLTPGQDKFDELVQLLKTKGSWDGGDQGLLNEWRGGNWHRLSFTYNTTPTAAYTYAPAYERFGSQISAIHFIGPNKPWASLQYRAPGVKTSRQHDPNVPREKRQQVYDFESLIDRWFDVYDRYYRSDAPTARAEFEVRRYASAWDDSGRDELGAELPPITLNEAAAPPGGSLGLEDLRRIAVEGMSNMGGSTSDTEHGVQEGEYRSMPLEGRVDLMRPKPEPKSQSLPQEEHRGASDHRLGGDRDLTPTQEEYKQLYPDGGVGHEAPRMHTLPTPGPSEVPPAPYHHDISLPPIPSYPAQGGPWSGQQGSQQIYQDHRWQQQQQQQQQPQQWQPTSEHPQGKHYHHQYQPSFRHSPPPQNSSPEHEPIPIPPVYHRHSPGHSPPSHSPPYHQRHHHQHYQHHEHRSPPRPSSPPKLSWNPAVEPPPNDPPTVNAFPTDTYFPNIWDQAPSRQHDAAHQAFPSPPIPQVPAPHSDAFFHPPPPARIPEQLIQQGQYSNVFGHAPLAGPGSPSAQPVPDPTKVHAVFPWEDRPQHIPKRVFPASEAPPSTVKYIESEIKSPFAEANAADQVQTDVGSPSAPSGIRPALHVQPPSPPTIGLPGHLTYANAWDTVPSIQKYASKLVRPHHQYPFQHVPYQSVSTSHRRSAQWADDGGYRRWEKERERVVQARQDASSMDGDDEDEGDDDDDSDNQSKKDKDSTRGTGSHSGGRSRSGSTASATATGKAKKYRGRGVQTIPVETRSQAVQVKIRSSSLEADGPKLRDPKQPPPSSQFATAPEKTKRDMASSPILTKAHLLPPPTLLPPAPVYAYRMDPDLMGTATPGVGQFIKQTMPFPSAASPTGLRSPQTLGSPRTYSPPKATSPPKAPSPPKMSPPKVPSPPRVTSPSHDMGQPTSRRMTPPKVPTPPKVSTPPTSGTGSPAKLPSTPKGASPRRLSSAQQQFVPSRKSSFGTPPSKPASPKVGPVAASTPPPSTPPSKHPKLTSPFGLQMSRSLSNETNLTSSPSTQGAPLTPESTTSSTPRRAGRVWDPARGVDVFKRSSEEVLARFLRMGSFEDDERRQSQIQQQQE</sequence>
<evidence type="ECO:0000256" key="1">
    <source>
        <dbReference type="ARBA" id="ARBA00001936"/>
    </source>
</evidence>
<comment type="cofactor">
    <cofactor evidence="1">
        <name>Mn(2+)</name>
        <dbReference type="ChEBI" id="CHEBI:29035"/>
    </cofactor>
</comment>
<evidence type="ECO:0000313" key="16">
    <source>
        <dbReference type="Proteomes" id="UP000076727"/>
    </source>
</evidence>
<evidence type="ECO:0000256" key="6">
    <source>
        <dbReference type="ARBA" id="ARBA00023056"/>
    </source>
</evidence>
<accession>A0A165UJR0</accession>
<evidence type="ECO:0000256" key="7">
    <source>
        <dbReference type="ARBA" id="ARBA00023180"/>
    </source>
</evidence>
<feature type="compositionally biased region" description="Low complexity" evidence="14">
    <location>
        <begin position="468"/>
        <end position="482"/>
    </location>
</feature>
<keyword evidence="4 15" id="KW-0808">Transferase</keyword>
<organism evidence="15 16">
    <name type="scientific">Daedalea quercina L-15889</name>
    <dbReference type="NCBI Taxonomy" id="1314783"/>
    <lineage>
        <taxon>Eukaryota</taxon>
        <taxon>Fungi</taxon>
        <taxon>Dikarya</taxon>
        <taxon>Basidiomycota</taxon>
        <taxon>Agaricomycotina</taxon>
        <taxon>Agaricomycetes</taxon>
        <taxon>Polyporales</taxon>
        <taxon>Fomitopsis</taxon>
    </lineage>
</organism>
<feature type="region of interest" description="Disordered" evidence="14">
    <location>
        <begin position="968"/>
        <end position="1180"/>
    </location>
</feature>
<dbReference type="EC" id="2.4.1.186" evidence="10"/>
<dbReference type="SUPFAM" id="SSF53448">
    <property type="entry name" value="Nucleotide-diphospho-sugar transferases"/>
    <property type="match status" value="1"/>
</dbReference>
<dbReference type="Gene3D" id="3.90.550.10">
    <property type="entry name" value="Spore Coat Polysaccharide Biosynthesis Protein SpsA, Chain A"/>
    <property type="match status" value="1"/>
</dbReference>
<comment type="similarity">
    <text evidence="9">Belongs to the glycosyltransferase 8 family. Glycogenin subfamily.</text>
</comment>
<feature type="compositionally biased region" description="Polar residues" evidence="14">
    <location>
        <begin position="1081"/>
        <end position="1099"/>
    </location>
</feature>
<dbReference type="GO" id="GO:0005737">
    <property type="term" value="C:cytoplasm"/>
    <property type="evidence" value="ECO:0007669"/>
    <property type="project" value="UniProtKB-SubCell"/>
</dbReference>
<keyword evidence="16" id="KW-1185">Reference proteome</keyword>
<dbReference type="GO" id="GO:0005978">
    <property type="term" value="P:glycogen biosynthetic process"/>
    <property type="evidence" value="ECO:0007669"/>
    <property type="project" value="UniProtKB-KW"/>
</dbReference>
<comment type="catalytic activity">
    <reaction evidence="12">
        <text>L-tyrosyl-[glycogenin] + UDP-alpha-D-glucose = alpha-D-glucosyl-L-tyrosyl-[glycogenin] + UDP + H(+)</text>
        <dbReference type="Rhea" id="RHEA:23360"/>
        <dbReference type="Rhea" id="RHEA-COMP:14604"/>
        <dbReference type="Rhea" id="RHEA-COMP:14605"/>
        <dbReference type="ChEBI" id="CHEBI:15378"/>
        <dbReference type="ChEBI" id="CHEBI:46858"/>
        <dbReference type="ChEBI" id="CHEBI:58223"/>
        <dbReference type="ChEBI" id="CHEBI:58885"/>
        <dbReference type="ChEBI" id="CHEBI:140573"/>
        <dbReference type="EC" id="2.4.1.186"/>
    </reaction>
</comment>
<gene>
    <name evidence="15" type="ORF">DAEQUDRAFT_720221</name>
</gene>
<feature type="compositionally biased region" description="Low complexity" evidence="14">
    <location>
        <begin position="448"/>
        <end position="460"/>
    </location>
</feature>
<feature type="compositionally biased region" description="Polar residues" evidence="14">
    <location>
        <begin position="985"/>
        <end position="1001"/>
    </location>
</feature>
<keyword evidence="6" id="KW-0320">Glycogen biosynthesis</keyword>
<dbReference type="GO" id="GO:0046872">
    <property type="term" value="F:metal ion binding"/>
    <property type="evidence" value="ECO:0007669"/>
    <property type="project" value="UniProtKB-KW"/>
</dbReference>
<dbReference type="GO" id="GO:0008466">
    <property type="term" value="F:glycogenin glucosyltransferase activity"/>
    <property type="evidence" value="ECO:0007669"/>
    <property type="project" value="UniProtKB-EC"/>
</dbReference>
<comment type="function">
    <text evidence="13">Self-glucosylating initiator of glycogen synthesis. It catalyzes the formation of a short alpha (1,4)-glucosyl chain covalently attached via a glucose 1-O-tyrosyl linkage to internal tyrosine residues and these chains act as primers for the elongation reaction catalyzed by glycogen synthase.</text>
</comment>
<evidence type="ECO:0000256" key="10">
    <source>
        <dbReference type="ARBA" id="ARBA00038934"/>
    </source>
</evidence>
<keyword evidence="5" id="KW-0479">Metal-binding</keyword>